<evidence type="ECO:0000313" key="2">
    <source>
        <dbReference type="EMBL" id="KAK5095518.1"/>
    </source>
</evidence>
<feature type="compositionally biased region" description="Acidic residues" evidence="1">
    <location>
        <begin position="112"/>
        <end position="129"/>
    </location>
</feature>
<evidence type="ECO:0000256" key="1">
    <source>
        <dbReference type="SAM" id="MobiDB-lite"/>
    </source>
</evidence>
<evidence type="ECO:0008006" key="4">
    <source>
        <dbReference type="Google" id="ProtNLM"/>
    </source>
</evidence>
<gene>
    <name evidence="2" type="ORF">LTR24_002989</name>
</gene>
<dbReference type="Gene3D" id="1.20.1250.40">
    <property type="match status" value="1"/>
</dbReference>
<evidence type="ECO:0000313" key="3">
    <source>
        <dbReference type="Proteomes" id="UP001345013"/>
    </source>
</evidence>
<proteinExistence type="predicted"/>
<dbReference type="PANTHER" id="PTHR15561">
    <property type="entry name" value="CALCITONIN GENE-RELATED PEPTIDE-RECEPTOR COMPONENT PROTEIN"/>
    <property type="match status" value="1"/>
</dbReference>
<dbReference type="EMBL" id="JAVRRG010000027">
    <property type="protein sequence ID" value="KAK5095518.1"/>
    <property type="molecule type" value="Genomic_DNA"/>
</dbReference>
<keyword evidence="3" id="KW-1185">Reference proteome</keyword>
<protein>
    <recommendedName>
        <fullName evidence="4">DNA-directed RNA polymerase III subunit RPC9</fullName>
    </recommendedName>
</protein>
<dbReference type="Proteomes" id="UP001345013">
    <property type="component" value="Unassembled WGS sequence"/>
</dbReference>
<feature type="region of interest" description="Disordered" evidence="1">
    <location>
        <begin position="107"/>
        <end position="133"/>
    </location>
</feature>
<sequence>MKVLDPQSALLTNAEVYQFLQSNPARKAEKQIGAYSSTNLTGYNAIREDVSRYRRIIYTLEVTPHATKHAPVEDWIADLVKKLKPYQLTKAEVLNLINMGIGVRVPSQQNQEEVDGDAEDEQEQPDEEAEMSRDVQFFKVAVEEAEERFPGEEGEERMKEVVSILKHTIKSKHGDEVEVKENGVREANG</sequence>
<comment type="caution">
    <text evidence="2">The sequence shown here is derived from an EMBL/GenBank/DDBJ whole genome shotgun (WGS) entry which is preliminary data.</text>
</comment>
<dbReference type="PANTHER" id="PTHR15561:SF0">
    <property type="entry name" value="DNA-DIRECTED RNA POLYMERASE III SUBUNIT RPC9"/>
    <property type="match status" value="1"/>
</dbReference>
<dbReference type="InterPro" id="IPR038846">
    <property type="entry name" value="RPC9"/>
</dbReference>
<accession>A0ABR0KG19</accession>
<reference evidence="2 3" key="1">
    <citation type="submission" date="2023-08" db="EMBL/GenBank/DDBJ databases">
        <title>Black Yeasts Isolated from many extreme environments.</title>
        <authorList>
            <person name="Coleine C."/>
            <person name="Stajich J.E."/>
            <person name="Selbmann L."/>
        </authorList>
    </citation>
    <scope>NUCLEOTIDE SEQUENCE [LARGE SCALE GENOMIC DNA]</scope>
    <source>
        <strain evidence="2 3">CCFEE 5885</strain>
    </source>
</reference>
<organism evidence="2 3">
    <name type="scientific">Lithohypha guttulata</name>
    <dbReference type="NCBI Taxonomy" id="1690604"/>
    <lineage>
        <taxon>Eukaryota</taxon>
        <taxon>Fungi</taxon>
        <taxon>Dikarya</taxon>
        <taxon>Ascomycota</taxon>
        <taxon>Pezizomycotina</taxon>
        <taxon>Eurotiomycetes</taxon>
        <taxon>Chaetothyriomycetidae</taxon>
        <taxon>Chaetothyriales</taxon>
        <taxon>Trichomeriaceae</taxon>
        <taxon>Lithohypha</taxon>
    </lineage>
</organism>
<name>A0ABR0KG19_9EURO</name>
<dbReference type="InterPro" id="IPR038324">
    <property type="entry name" value="Rpb4/RPC9_sf"/>
</dbReference>